<feature type="region of interest" description="Disordered" evidence="1">
    <location>
        <begin position="382"/>
        <end position="409"/>
    </location>
</feature>
<feature type="region of interest" description="Disordered" evidence="1">
    <location>
        <begin position="248"/>
        <end position="291"/>
    </location>
</feature>
<keyword evidence="3" id="KW-1185">Reference proteome</keyword>
<feature type="region of interest" description="Disordered" evidence="1">
    <location>
        <begin position="38"/>
        <end position="58"/>
    </location>
</feature>
<reference evidence="2 3" key="1">
    <citation type="submission" date="2023-11" db="EMBL/GenBank/DDBJ databases">
        <title>From the Deep-Sea to the Surface: Bacterial Genomes Isolated from the Moytirra Hydrothermal Vent Plume.</title>
        <authorList>
            <person name="Major S.R."/>
        </authorList>
    </citation>
    <scope>NUCLEOTIDE SEQUENCE [LARGE SCALE GENOMIC DNA]</scope>
    <source>
        <strain evidence="2 3">OXR-9</strain>
    </source>
</reference>
<dbReference type="RefSeq" id="WP_322328580.1">
    <property type="nucleotide sequence ID" value="NZ_CP139725.1"/>
</dbReference>
<organism evidence="2 3">
    <name type="scientific">Sulfitobacter faviae</name>
    <dbReference type="NCBI Taxonomy" id="1775881"/>
    <lineage>
        <taxon>Bacteria</taxon>
        <taxon>Pseudomonadati</taxon>
        <taxon>Pseudomonadota</taxon>
        <taxon>Alphaproteobacteria</taxon>
        <taxon>Rhodobacterales</taxon>
        <taxon>Roseobacteraceae</taxon>
        <taxon>Sulfitobacter</taxon>
    </lineage>
</organism>
<name>A0ABZ0V3X7_9RHOB</name>
<evidence type="ECO:0000313" key="2">
    <source>
        <dbReference type="EMBL" id="WPZ21677.1"/>
    </source>
</evidence>
<gene>
    <name evidence="2" type="ORF">T7987_00070</name>
</gene>
<protein>
    <submittedName>
        <fullName evidence="2">Uncharacterized protein</fullName>
    </submittedName>
</protein>
<feature type="compositionally biased region" description="Low complexity" evidence="1">
    <location>
        <begin position="263"/>
        <end position="278"/>
    </location>
</feature>
<evidence type="ECO:0000313" key="3">
    <source>
        <dbReference type="Proteomes" id="UP001326567"/>
    </source>
</evidence>
<accession>A0ABZ0V3X7</accession>
<proteinExistence type="predicted"/>
<evidence type="ECO:0000256" key="1">
    <source>
        <dbReference type="SAM" id="MobiDB-lite"/>
    </source>
</evidence>
<dbReference type="Proteomes" id="UP001326567">
    <property type="component" value="Chromosome"/>
</dbReference>
<feature type="compositionally biased region" description="Basic and acidic residues" evidence="1">
    <location>
        <begin position="250"/>
        <end position="262"/>
    </location>
</feature>
<feature type="compositionally biased region" description="Basic and acidic residues" evidence="1">
    <location>
        <begin position="279"/>
        <end position="291"/>
    </location>
</feature>
<dbReference type="EMBL" id="CP139725">
    <property type="protein sequence ID" value="WPZ21677.1"/>
    <property type="molecule type" value="Genomic_DNA"/>
</dbReference>
<sequence>MGWLRYANQGAVRNQPLSEDLLTALSFLPEMGLELEVFSGGQPGKGSGKPRVGSTRHDHGDAADVFLRKNGKRLDWANPDHQPIFQDFVRQAKANGITGIGAGDGYMQPGSLHVGFGTPAVWGAGGKGANAAGWLREAYHGEPGHVHKPNGNQAIADDAMAAIGKAPVGRPTASGGITTAVGGSGADTMAESGGLLSKFARTEDQVGGLLGMLFKNITSDRADSIRAGLASMQGINNLGVYNAAMGRMQGRRDTRSQERGFEQDQALQQQRLDAQNADRQQKEQAEAMRRERMRQWVAQNAPEQLHAFDAGVVGGSDIYKAATGGGDLSAKEEQIGRLMETGLDRTQAVGVADGRFVVSRDPMDGTAVVVDKGTGQIVGGTAGQGQPIAPSQTAAPVSQPAPGSMSAPQDGFSSIDVGSNAEDAFGIEGKIKGAANAVTDAVGMDQPFPEVEKVTRNFNALNENILSDLANGYQRQPPVIIMKALQELQPRPGELFEGASSAQAKLSALRTSIKTEARSVSESLNRRQTPANRQEYEKRAAALDAALARIDAMSGAFGSGESQTTSGGVKWRIVE</sequence>